<dbReference type="NCBIfam" id="TIGR04371">
    <property type="entry name" value="methyltran_NanM"/>
    <property type="match status" value="1"/>
</dbReference>
<keyword evidence="2" id="KW-1185">Reference proteome</keyword>
<evidence type="ECO:0000313" key="1">
    <source>
        <dbReference type="EMBL" id="MEK8047671.1"/>
    </source>
</evidence>
<sequence>MKAYPELAAVRAAMATAPDIYQPSVFWRDASATIVDELCAGGIEHFRSMETPLNYFVPTWGVPVSGFTAEQVQALTGLLARDYPGATKAQLAMAQFLSGESAAQADYRVLKAADDPTRLPHLHTFSESEAGSPVGQMSFEGRRFSRSSMNYLLGLAMLKKHLGAELPRVVLEVGGGFGTLGEVLAASGMPDWRYIDIDIPPTSFVAQWYLEQALGASRVTGWAQTHGQASLHIETLPPASVLAAWQIEQLQGRVDLFVNFISFQEMEPHIVRNYLAQAMRLQARWVLLRNLREGKQKRVPGQRHGVDDPVTGDDYPDMLPGYDVVERATLPFGFKTVDGFHSELTLLRRQS</sequence>
<dbReference type="EMBL" id="JBBUTI010000010">
    <property type="protein sequence ID" value="MEK8047671.1"/>
    <property type="molecule type" value="Genomic_DNA"/>
</dbReference>
<gene>
    <name evidence="1" type="ORF">AACH00_15015</name>
</gene>
<comment type="caution">
    <text evidence="1">The sequence shown here is derived from an EMBL/GenBank/DDBJ whole genome shotgun (WGS) entry which is preliminary data.</text>
</comment>
<dbReference type="SUPFAM" id="SSF53335">
    <property type="entry name" value="S-adenosyl-L-methionine-dependent methyltransferases"/>
    <property type="match status" value="1"/>
</dbReference>
<dbReference type="InterPro" id="IPR029063">
    <property type="entry name" value="SAM-dependent_MTases_sf"/>
</dbReference>
<accession>A0ABU9C9R8</accession>
<proteinExistence type="predicted"/>
<dbReference type="Proteomes" id="UP001379945">
    <property type="component" value="Unassembled WGS sequence"/>
</dbReference>
<protein>
    <submittedName>
        <fullName evidence="1">Sugar O-methyltransferase</fullName>
    </submittedName>
</protein>
<dbReference type="RefSeq" id="WP_341399978.1">
    <property type="nucleotide sequence ID" value="NZ_JBBUTI010000010.1"/>
</dbReference>
<organism evidence="1 2">
    <name type="scientific">Ideonella margarita</name>
    <dbReference type="NCBI Taxonomy" id="2984191"/>
    <lineage>
        <taxon>Bacteria</taxon>
        <taxon>Pseudomonadati</taxon>
        <taxon>Pseudomonadota</taxon>
        <taxon>Betaproteobacteria</taxon>
        <taxon>Burkholderiales</taxon>
        <taxon>Sphaerotilaceae</taxon>
        <taxon>Ideonella</taxon>
    </lineage>
</organism>
<evidence type="ECO:0000313" key="2">
    <source>
        <dbReference type="Proteomes" id="UP001379945"/>
    </source>
</evidence>
<name>A0ABU9C9R8_9BURK</name>
<reference evidence="1 2" key="1">
    <citation type="submission" date="2024-04" db="EMBL/GenBank/DDBJ databases">
        <title>Novel species of the genus Ideonella isolated from streams.</title>
        <authorList>
            <person name="Lu H."/>
        </authorList>
    </citation>
    <scope>NUCLEOTIDE SEQUENCE [LARGE SCALE GENOMIC DNA]</scope>
    <source>
        <strain evidence="1 2">LYT19W</strain>
    </source>
</reference>
<dbReference type="InterPro" id="IPR030807">
    <property type="entry name" value="Methyltran_NanM"/>
</dbReference>